<dbReference type="InterPro" id="IPR000421">
    <property type="entry name" value="FA58C"/>
</dbReference>
<dbReference type="RefSeq" id="WP_345230823.1">
    <property type="nucleotide sequence ID" value="NZ_BAABIQ010000006.1"/>
</dbReference>
<accession>A0ABP9ASM4</accession>
<dbReference type="InterPro" id="IPR008979">
    <property type="entry name" value="Galactose-bd-like_sf"/>
</dbReference>
<gene>
    <name evidence="2" type="ORF">GCM10023231_11960</name>
</gene>
<keyword evidence="3" id="KW-1185">Reference proteome</keyword>
<protein>
    <submittedName>
        <fullName evidence="2">DUF1735 domain-containing protein</fullName>
    </submittedName>
</protein>
<feature type="domain" description="F5/8 type C" evidence="1">
    <location>
        <begin position="151"/>
        <end position="303"/>
    </location>
</feature>
<dbReference type="Proteomes" id="UP001501411">
    <property type="component" value="Unassembled WGS sequence"/>
</dbReference>
<name>A0ABP9ASM4_9SPHI</name>
<dbReference type="Gene3D" id="2.60.40.1740">
    <property type="entry name" value="hypothetical protein (bacova_03559)"/>
    <property type="match status" value="1"/>
</dbReference>
<evidence type="ECO:0000259" key="1">
    <source>
        <dbReference type="PROSITE" id="PS50022"/>
    </source>
</evidence>
<organism evidence="2 3">
    <name type="scientific">Olivibacter ginsenosidimutans</name>
    <dbReference type="NCBI Taxonomy" id="1176537"/>
    <lineage>
        <taxon>Bacteria</taxon>
        <taxon>Pseudomonadati</taxon>
        <taxon>Bacteroidota</taxon>
        <taxon>Sphingobacteriia</taxon>
        <taxon>Sphingobacteriales</taxon>
        <taxon>Sphingobacteriaceae</taxon>
        <taxon>Olivibacter</taxon>
    </lineage>
</organism>
<evidence type="ECO:0000313" key="3">
    <source>
        <dbReference type="Proteomes" id="UP001501411"/>
    </source>
</evidence>
<sequence length="303" mass="33721">MSCSDKVDLPPQSEEDYIQLYMPQAVDGPISKNLVVSDEPQEAIYGAYYGGINYPSSDLKIQFSVDAAVIDSFNNANETNYELLPKESYTLSSTETMIKKGTLGTEPQKVSFITKGEHAMEVLKNYILPISLSSPDLKINPALKTTFFLIRVEPNLDDYTAYDKSNWKVIDFSSEEANGEGPDNGKALFAIDGNPESFWHSQWQGASPGPPHYLVIDMGEEKELHGIITKARLGDNDGKPQDVAMETSLDNITWEPAGELTLPDNDQEQKNFLSGFKQARYFKFIINSSYNASYVHLAELGAF</sequence>
<reference evidence="3" key="1">
    <citation type="journal article" date="2019" name="Int. J. Syst. Evol. Microbiol.">
        <title>The Global Catalogue of Microorganisms (GCM) 10K type strain sequencing project: providing services to taxonomists for standard genome sequencing and annotation.</title>
        <authorList>
            <consortium name="The Broad Institute Genomics Platform"/>
            <consortium name="The Broad Institute Genome Sequencing Center for Infectious Disease"/>
            <person name="Wu L."/>
            <person name="Ma J."/>
        </authorList>
    </citation>
    <scope>NUCLEOTIDE SEQUENCE [LARGE SCALE GENOMIC DNA]</scope>
    <source>
        <strain evidence="3">JCM 18200</strain>
    </source>
</reference>
<proteinExistence type="predicted"/>
<dbReference type="Pfam" id="PF00754">
    <property type="entry name" value="F5_F8_type_C"/>
    <property type="match status" value="1"/>
</dbReference>
<dbReference type="PROSITE" id="PS50022">
    <property type="entry name" value="FA58C_3"/>
    <property type="match status" value="1"/>
</dbReference>
<dbReference type="Gene3D" id="2.60.120.260">
    <property type="entry name" value="Galactose-binding domain-like"/>
    <property type="match status" value="1"/>
</dbReference>
<dbReference type="Pfam" id="PF08522">
    <property type="entry name" value="BT_3987-like_N"/>
    <property type="match status" value="1"/>
</dbReference>
<dbReference type="InterPro" id="IPR013728">
    <property type="entry name" value="BT_3987-like_N"/>
</dbReference>
<dbReference type="SUPFAM" id="SSF49785">
    <property type="entry name" value="Galactose-binding domain-like"/>
    <property type="match status" value="1"/>
</dbReference>
<evidence type="ECO:0000313" key="2">
    <source>
        <dbReference type="EMBL" id="GAA4785693.1"/>
    </source>
</evidence>
<dbReference type="EMBL" id="BAABIQ010000006">
    <property type="protein sequence ID" value="GAA4785693.1"/>
    <property type="molecule type" value="Genomic_DNA"/>
</dbReference>
<comment type="caution">
    <text evidence="2">The sequence shown here is derived from an EMBL/GenBank/DDBJ whole genome shotgun (WGS) entry which is preliminary data.</text>
</comment>